<comment type="caution">
    <text evidence="1">The sequence shown here is derived from an EMBL/GenBank/DDBJ whole genome shotgun (WGS) entry which is preliminary data.</text>
</comment>
<reference evidence="1 2" key="1">
    <citation type="submission" date="2018-09" db="EMBL/GenBank/DDBJ databases">
        <title>Genomic investigation of the strawberry pathogen Phytophthora fragariae indicates pathogenicity is determined by transcriptional variation in three key races.</title>
        <authorList>
            <person name="Adams T.M."/>
            <person name="Armitage A.D."/>
            <person name="Sobczyk M.K."/>
            <person name="Bates H.J."/>
            <person name="Dunwell J.M."/>
            <person name="Nellist C.F."/>
            <person name="Harrison R.J."/>
        </authorList>
    </citation>
    <scope>NUCLEOTIDE SEQUENCE [LARGE SCALE GENOMIC DNA]</scope>
    <source>
        <strain evidence="1 2">SCRP324</strain>
    </source>
</reference>
<gene>
    <name evidence="1" type="ORF">PR002_g12727</name>
</gene>
<evidence type="ECO:0000313" key="2">
    <source>
        <dbReference type="Proteomes" id="UP000435112"/>
    </source>
</evidence>
<dbReference type="EMBL" id="QXFU01000814">
    <property type="protein sequence ID" value="KAE9019693.1"/>
    <property type="molecule type" value="Genomic_DNA"/>
</dbReference>
<accession>A0A6A3LV05</accession>
<feature type="non-terminal residue" evidence="1">
    <location>
        <position position="1"/>
    </location>
</feature>
<evidence type="ECO:0000313" key="1">
    <source>
        <dbReference type="EMBL" id="KAE9019693.1"/>
    </source>
</evidence>
<dbReference type="Proteomes" id="UP000435112">
    <property type="component" value="Unassembled WGS sequence"/>
</dbReference>
<proteinExistence type="predicted"/>
<sequence>LVSETLALPLTTILQVAGKFCCFWLEAPQYCGLIVSMAARCLGHWVDICAERLFGDNSALAVAYKRAEDACAAIKGEENASSYTGFLLLFKKELPLGDKKTAAVDFKMSLVFGFEDSSLAACRPRRQGLL</sequence>
<name>A0A6A3LV05_9STRA</name>
<organism evidence="1 2">
    <name type="scientific">Phytophthora rubi</name>
    <dbReference type="NCBI Taxonomy" id="129364"/>
    <lineage>
        <taxon>Eukaryota</taxon>
        <taxon>Sar</taxon>
        <taxon>Stramenopiles</taxon>
        <taxon>Oomycota</taxon>
        <taxon>Peronosporomycetes</taxon>
        <taxon>Peronosporales</taxon>
        <taxon>Peronosporaceae</taxon>
        <taxon>Phytophthora</taxon>
    </lineage>
</organism>
<protein>
    <submittedName>
        <fullName evidence="1">Uncharacterized protein</fullName>
    </submittedName>
</protein>
<dbReference type="AlphaFoldDB" id="A0A6A3LV05"/>